<accession>A0A7Z2ZPW1</accession>
<proteinExistence type="predicted"/>
<evidence type="ECO:0000313" key="1">
    <source>
        <dbReference type="EMBL" id="QJD87604.1"/>
    </source>
</evidence>
<reference evidence="1 2" key="1">
    <citation type="submission" date="2020-04" db="EMBL/GenBank/DDBJ databases">
        <title>Genome sequencing of novel species.</title>
        <authorList>
            <person name="Heo J."/>
            <person name="Kim S.-J."/>
            <person name="Kim J.-S."/>
            <person name="Hong S.-B."/>
            <person name="Kwon S.-W."/>
        </authorList>
    </citation>
    <scope>NUCLEOTIDE SEQUENCE [LARGE SCALE GENOMIC DNA]</scope>
    <source>
        <strain evidence="1 2">MFER-1</strain>
    </source>
</reference>
<name>A0A7Z2ZPW1_9BACL</name>
<keyword evidence="2" id="KW-1185">Reference proteome</keyword>
<evidence type="ECO:0000313" key="2">
    <source>
        <dbReference type="Proteomes" id="UP000502248"/>
    </source>
</evidence>
<protein>
    <submittedName>
        <fullName evidence="1">Uncharacterized protein</fullName>
    </submittedName>
</protein>
<dbReference type="AlphaFoldDB" id="A0A7Z2ZPW1"/>
<organism evidence="1 2">
    <name type="scientific">Cohnella herbarum</name>
    <dbReference type="NCBI Taxonomy" id="2728023"/>
    <lineage>
        <taxon>Bacteria</taxon>
        <taxon>Bacillati</taxon>
        <taxon>Bacillota</taxon>
        <taxon>Bacilli</taxon>
        <taxon>Bacillales</taxon>
        <taxon>Paenibacillaceae</taxon>
        <taxon>Cohnella</taxon>
    </lineage>
</organism>
<dbReference type="RefSeq" id="WP_169283847.1">
    <property type="nucleotide sequence ID" value="NZ_CP051680.1"/>
</dbReference>
<dbReference type="KEGG" id="cheb:HH215_33430"/>
<dbReference type="Proteomes" id="UP000502248">
    <property type="component" value="Chromosome"/>
</dbReference>
<gene>
    <name evidence="1" type="ORF">HH215_33430</name>
</gene>
<sequence length="479" mass="55154">MLFSELFGIKKIKADDWFDPILTVDTKLFIDPFLLFQCKEGFFVNSHTKIIVFFQRAFELAAKSGGNTFSLSYNKLLSILSFPEASELCLGFAGSDTDGAGSGPGFSINIASVMIDSIGLGIRDMVHFEEMSLLGKGIGRDRISDIAANILKRELIDYTLEICKRHKIPTQRVRVRNSDFNFEYLRWESNIVELPINPFTERPRPILLVPEKVLRHLSTINSEDFLTWAWENENFTLRNDLNFEVKSKIRKEDIINIARNNPSFVEKYVEFNEGRDSIPYDLEKDIYGFYKWYEQSKKFRDSFPFIINPITGEQDLPGFVEALLRIFETFIIDNSGYKLLWNEGIVKKPKIEEASQLLFLGVVKHYCYANNIDISREVDIGRGPVDFKFTEGFQHRVLLEVKRASNSKFYDGLQKQLLQYLKGEGITHGFYMVIVQKDDELDKAERIKQLAEKISEDNGAKVKAFIIDARDNKPSASKL</sequence>
<dbReference type="EMBL" id="CP051680">
    <property type="protein sequence ID" value="QJD87604.1"/>
    <property type="molecule type" value="Genomic_DNA"/>
</dbReference>